<evidence type="ECO:0000313" key="3">
    <source>
        <dbReference type="Proteomes" id="UP000552241"/>
    </source>
</evidence>
<dbReference type="AlphaFoldDB" id="A0A838ZTM8"/>
<organism evidence="2 3">
    <name type="scientific">Moheibacter lacus</name>
    <dbReference type="NCBI Taxonomy" id="2745851"/>
    <lineage>
        <taxon>Bacteria</taxon>
        <taxon>Pseudomonadati</taxon>
        <taxon>Bacteroidota</taxon>
        <taxon>Flavobacteriia</taxon>
        <taxon>Flavobacteriales</taxon>
        <taxon>Weeksellaceae</taxon>
        <taxon>Moheibacter</taxon>
    </lineage>
</organism>
<accession>A0A838ZTM8</accession>
<keyword evidence="3" id="KW-1185">Reference proteome</keyword>
<dbReference type="RefSeq" id="WP_182043954.1">
    <property type="nucleotide sequence ID" value="NZ_JACDZE010000004.1"/>
</dbReference>
<evidence type="ECO:0000259" key="1">
    <source>
        <dbReference type="Pfam" id="PF03432"/>
    </source>
</evidence>
<feature type="domain" description="MobA/VirD2-like nuclease" evidence="1">
    <location>
        <begin position="41"/>
        <end position="151"/>
    </location>
</feature>
<dbReference type="Pfam" id="PF03432">
    <property type="entry name" value="Relaxase"/>
    <property type="match status" value="1"/>
</dbReference>
<reference evidence="2 3" key="1">
    <citation type="submission" date="2020-07" db="EMBL/GenBank/DDBJ databases">
        <title>Moheibacter lacus sp. nov., a member of the family Flavobacteriaceae isolated from freshwater lake sediment.</title>
        <authorList>
            <person name="Liu Y."/>
        </authorList>
    </citation>
    <scope>NUCLEOTIDE SEQUENCE [LARGE SCALE GENOMIC DNA]</scope>
    <source>
        <strain evidence="2 3">BDHS18</strain>
    </source>
</reference>
<dbReference type="NCBIfam" id="NF041325">
    <property type="entry name" value="Bacteroid_MobB"/>
    <property type="match status" value="1"/>
</dbReference>
<comment type="caution">
    <text evidence="2">The sequence shown here is derived from an EMBL/GenBank/DDBJ whole genome shotgun (WGS) entry which is preliminary data.</text>
</comment>
<dbReference type="InterPro" id="IPR005094">
    <property type="entry name" value="Endonuclease_MobA/VirD2"/>
</dbReference>
<name>A0A838ZTM8_9FLAO</name>
<protein>
    <submittedName>
        <fullName evidence="2">Relaxase/mobilization nuclease domain-containing protein</fullName>
    </submittedName>
</protein>
<sequence length="423" mass="48759">MIAKINHGTNLMGALIYNFKKVENLKAEIIFTQKIAERADGVRTIHDLYDSFEPYLIANRKTEKPSLHISLNPDPKDLVDDPTFILLAKDYMEKMGYGNQAFVLFKHTDVERTHLHIVSVNIDRLGRKISDSFEKRKSMSVCKELENKYNLHPANLKQNESLKSSFRPVDYKKGDLKSQISSIVRYIPSYYKFSTLGSYNALLSLFNIRAEKVENNWRGIPIEGLVYFALNEKAEKAGPPFKSSLFGKKSGMKQVELDFSKSKDILNNHPSKKLIQSTIEMVLHSSSSESDFKKSLVEQGINIVVHKNKEGRIYGITFIDHENRTVWNGSQLGKGFSANRFNEIWNEVSPQDIDKSKPKSIQYSMSNENQHSLKSSNFSTIDSIFPMTDFALIENLFFPLQTDNYEEKEFEKKRRKKKKRKKS</sequence>
<gene>
    <name evidence="2" type="ORF">HU137_11280</name>
</gene>
<evidence type="ECO:0000313" key="2">
    <source>
        <dbReference type="EMBL" id="MBA5630355.1"/>
    </source>
</evidence>
<dbReference type="EMBL" id="JACDZE010000004">
    <property type="protein sequence ID" value="MBA5630355.1"/>
    <property type="molecule type" value="Genomic_DNA"/>
</dbReference>
<proteinExistence type="predicted"/>
<dbReference type="Proteomes" id="UP000552241">
    <property type="component" value="Unassembled WGS sequence"/>
</dbReference>